<evidence type="ECO:0000256" key="2">
    <source>
        <dbReference type="SAM" id="Phobius"/>
    </source>
</evidence>
<dbReference type="Proteomes" id="UP001446871">
    <property type="component" value="Unassembled WGS sequence"/>
</dbReference>
<feature type="region of interest" description="Disordered" evidence="1">
    <location>
        <begin position="228"/>
        <end position="259"/>
    </location>
</feature>
<sequence length="259" mass="28203">MAGPPSTSEPKVGWIRDAGDMGWSSGSHNTSDIRHQLGVTAEHASLDSRGILSLDPEGPFSEPIYNSDYAGFGILNHKSKVLALLHPLDTPNGDGVIYYRADDIHTAIFQDILNTTSNPAFALQALSTMMNQMQIFKTAYQWTYGYPATYVFSGEFSIPKRYSGLLIVASLIAAHVALTGATIAMFLLRTRATLLGNAWQSVAQVVSDRTLKVLWRVDSLNDKEVKKALSSATGDPEIPAGAIRRRRNGRNEYGSVASQ</sequence>
<keyword evidence="2" id="KW-0472">Membrane</keyword>
<protein>
    <submittedName>
        <fullName evidence="3">Uncharacterized protein</fullName>
    </submittedName>
</protein>
<keyword evidence="2" id="KW-1133">Transmembrane helix</keyword>
<feature type="transmembrane region" description="Helical" evidence="2">
    <location>
        <begin position="162"/>
        <end position="188"/>
    </location>
</feature>
<keyword evidence="2" id="KW-0812">Transmembrane</keyword>
<dbReference type="EMBL" id="JAQQWM010000004">
    <property type="protein sequence ID" value="KAK8067746.1"/>
    <property type="molecule type" value="Genomic_DNA"/>
</dbReference>
<keyword evidence="4" id="KW-1185">Reference proteome</keyword>
<comment type="caution">
    <text evidence="3">The sequence shown here is derived from an EMBL/GenBank/DDBJ whole genome shotgun (WGS) entry which is preliminary data.</text>
</comment>
<name>A0ABR1VBM8_9PEZI</name>
<gene>
    <name evidence="3" type="ORF">PG996_006858</name>
</gene>
<evidence type="ECO:0000313" key="3">
    <source>
        <dbReference type="EMBL" id="KAK8067746.1"/>
    </source>
</evidence>
<proteinExistence type="predicted"/>
<reference evidence="3 4" key="1">
    <citation type="submission" date="2023-01" db="EMBL/GenBank/DDBJ databases">
        <title>Analysis of 21 Apiospora genomes using comparative genomics revels a genus with tremendous synthesis potential of carbohydrate active enzymes and secondary metabolites.</title>
        <authorList>
            <person name="Sorensen T."/>
        </authorList>
    </citation>
    <scope>NUCLEOTIDE SEQUENCE [LARGE SCALE GENOMIC DNA]</scope>
    <source>
        <strain evidence="3 4">CBS 83171</strain>
    </source>
</reference>
<accession>A0ABR1VBM8</accession>
<organism evidence="3 4">
    <name type="scientific">Apiospora saccharicola</name>
    <dbReference type="NCBI Taxonomy" id="335842"/>
    <lineage>
        <taxon>Eukaryota</taxon>
        <taxon>Fungi</taxon>
        <taxon>Dikarya</taxon>
        <taxon>Ascomycota</taxon>
        <taxon>Pezizomycotina</taxon>
        <taxon>Sordariomycetes</taxon>
        <taxon>Xylariomycetidae</taxon>
        <taxon>Amphisphaeriales</taxon>
        <taxon>Apiosporaceae</taxon>
        <taxon>Apiospora</taxon>
    </lineage>
</organism>
<evidence type="ECO:0000256" key="1">
    <source>
        <dbReference type="SAM" id="MobiDB-lite"/>
    </source>
</evidence>
<evidence type="ECO:0000313" key="4">
    <source>
        <dbReference type="Proteomes" id="UP001446871"/>
    </source>
</evidence>